<dbReference type="CDD" id="cd01647">
    <property type="entry name" value="RT_LTR"/>
    <property type="match status" value="1"/>
</dbReference>
<dbReference type="InterPro" id="IPR043502">
    <property type="entry name" value="DNA/RNA_pol_sf"/>
</dbReference>
<protein>
    <recommendedName>
        <fullName evidence="1">Reverse transcriptase domain-containing protein</fullName>
    </recommendedName>
</protein>
<dbReference type="PANTHER" id="PTHR33050">
    <property type="entry name" value="REVERSE TRANSCRIPTASE DOMAIN-CONTAINING PROTEIN"/>
    <property type="match status" value="1"/>
</dbReference>
<dbReference type="PROSITE" id="PS50878">
    <property type="entry name" value="RT_POL"/>
    <property type="match status" value="1"/>
</dbReference>
<dbReference type="SUPFAM" id="SSF56672">
    <property type="entry name" value="DNA/RNA polymerases"/>
    <property type="match status" value="1"/>
</dbReference>
<sequence length="348" mass="40040">MRRRIVVSELQAALSFGGRELNSDQRNDSQDVAVPDRLLNKIQEWKKIGGEELVLLGAQMEWKSKGALAKLDKSRKIIEVKSSASMKEIFREELMKEIKDGIVTEVMEKEVKHWNPSFIIPKAGGKFRKILDCREVNKATQQLHYKIEGTKEVMEVIQQGDFATKLDLEGAYHHIKVEERLSKYFGFRFEGRDYVFRGLPFGWVRSPAIFCKVLRIAINAIREQVGVRLVAYMDDLLLLGQDRRVLEGDTVQKFRVLGMELGDNEVGGKSAQQEEERNETANQKMDIDGNVRGEQEQIIHVCHQSHAYLFSNSIDRDSKYLAEDCRASYPTKWKALKHIIPPFEPETE</sequence>
<feature type="non-terminal residue" evidence="2">
    <location>
        <position position="348"/>
    </location>
</feature>
<name>A0A5J4TMB5_9EUKA</name>
<dbReference type="EMBL" id="SNRW01029038">
    <property type="protein sequence ID" value="KAA6359012.1"/>
    <property type="molecule type" value="Genomic_DNA"/>
</dbReference>
<dbReference type="Gene3D" id="3.30.70.270">
    <property type="match status" value="1"/>
</dbReference>
<organism evidence="2 3">
    <name type="scientific">Streblomastix strix</name>
    <dbReference type="NCBI Taxonomy" id="222440"/>
    <lineage>
        <taxon>Eukaryota</taxon>
        <taxon>Metamonada</taxon>
        <taxon>Preaxostyla</taxon>
        <taxon>Oxymonadida</taxon>
        <taxon>Streblomastigidae</taxon>
        <taxon>Streblomastix</taxon>
    </lineage>
</organism>
<dbReference type="OrthoDB" id="425619at2759"/>
<evidence type="ECO:0000313" key="2">
    <source>
        <dbReference type="EMBL" id="KAA6359012.1"/>
    </source>
</evidence>
<dbReference type="InterPro" id="IPR000477">
    <property type="entry name" value="RT_dom"/>
</dbReference>
<evidence type="ECO:0000259" key="1">
    <source>
        <dbReference type="PROSITE" id="PS50878"/>
    </source>
</evidence>
<dbReference type="Pfam" id="PF00078">
    <property type="entry name" value="RVT_1"/>
    <property type="match status" value="1"/>
</dbReference>
<dbReference type="Proteomes" id="UP000324800">
    <property type="component" value="Unassembled WGS sequence"/>
</dbReference>
<accession>A0A5J4TMB5</accession>
<dbReference type="InterPro" id="IPR052055">
    <property type="entry name" value="Hepadnavirus_pol/RT"/>
</dbReference>
<dbReference type="InterPro" id="IPR043128">
    <property type="entry name" value="Rev_trsase/Diguanyl_cyclase"/>
</dbReference>
<comment type="caution">
    <text evidence="2">The sequence shown here is derived from an EMBL/GenBank/DDBJ whole genome shotgun (WGS) entry which is preliminary data.</text>
</comment>
<gene>
    <name evidence="2" type="ORF">EZS28_045462</name>
</gene>
<dbReference type="AlphaFoldDB" id="A0A5J4TMB5"/>
<proteinExistence type="predicted"/>
<dbReference type="Gene3D" id="3.10.10.10">
    <property type="entry name" value="HIV Type 1 Reverse Transcriptase, subunit A, domain 1"/>
    <property type="match status" value="1"/>
</dbReference>
<feature type="domain" description="Reverse transcriptase" evidence="1">
    <location>
        <begin position="101"/>
        <end position="292"/>
    </location>
</feature>
<evidence type="ECO:0000313" key="3">
    <source>
        <dbReference type="Proteomes" id="UP000324800"/>
    </source>
</evidence>
<reference evidence="2 3" key="1">
    <citation type="submission" date="2019-03" db="EMBL/GenBank/DDBJ databases">
        <title>Single cell metagenomics reveals metabolic interactions within the superorganism composed of flagellate Streblomastix strix and complex community of Bacteroidetes bacteria on its surface.</title>
        <authorList>
            <person name="Treitli S.C."/>
            <person name="Kolisko M."/>
            <person name="Husnik F."/>
            <person name="Keeling P."/>
            <person name="Hampl V."/>
        </authorList>
    </citation>
    <scope>NUCLEOTIDE SEQUENCE [LARGE SCALE GENOMIC DNA]</scope>
    <source>
        <strain evidence="2">ST1C</strain>
    </source>
</reference>
<dbReference type="PANTHER" id="PTHR33050:SF7">
    <property type="entry name" value="RIBONUCLEASE H"/>
    <property type="match status" value="1"/>
</dbReference>